<protein>
    <recommendedName>
        <fullName evidence="4">DUF4355 domain-containing protein</fullName>
    </recommendedName>
</protein>
<gene>
    <name evidence="2" type="ORF">COEU31_22230</name>
</gene>
<dbReference type="RefSeq" id="WP_055222279.1">
    <property type="nucleotide sequence ID" value="NZ_BLYL01000014.1"/>
</dbReference>
<evidence type="ECO:0000313" key="2">
    <source>
        <dbReference type="EMBL" id="GFO95177.1"/>
    </source>
</evidence>
<reference evidence="2" key="1">
    <citation type="submission" date="2020-06" db="EMBL/GenBank/DDBJ databases">
        <title>Characterization of fructooligosaccharide metabolism and fructooligosaccharide-degrading enzymes in human commensal butyrate producers.</title>
        <authorList>
            <person name="Tanno H."/>
            <person name="Fujii T."/>
            <person name="Hirano K."/>
            <person name="Maeno S."/>
            <person name="Tonozuka T."/>
            <person name="Sakamoto M."/>
            <person name="Ohkuma M."/>
            <person name="Tochio T."/>
            <person name="Endo A."/>
        </authorList>
    </citation>
    <scope>NUCLEOTIDE SEQUENCE</scope>
    <source>
        <strain evidence="2">JCM 31265</strain>
    </source>
</reference>
<dbReference type="AlphaFoldDB" id="A0AAI9NZ18"/>
<dbReference type="InterPro" id="IPR025580">
    <property type="entry name" value="Gp46"/>
</dbReference>
<evidence type="ECO:0000313" key="3">
    <source>
        <dbReference type="Proteomes" id="UP000660047"/>
    </source>
</evidence>
<feature type="region of interest" description="Disordered" evidence="1">
    <location>
        <begin position="1"/>
        <end position="36"/>
    </location>
</feature>
<accession>A0AAI9NZ18</accession>
<comment type="caution">
    <text evidence="2">The sequence shown here is derived from an EMBL/GenBank/DDBJ whole genome shotgun (WGS) entry which is preliminary data.</text>
</comment>
<name>A0AAI9NZ18_9FIRM</name>
<dbReference type="Pfam" id="PF14265">
    <property type="entry name" value="DUF4355"/>
    <property type="match status" value="1"/>
</dbReference>
<evidence type="ECO:0000256" key="1">
    <source>
        <dbReference type="SAM" id="MobiDB-lite"/>
    </source>
</evidence>
<evidence type="ECO:0008006" key="4">
    <source>
        <dbReference type="Google" id="ProtNLM"/>
    </source>
</evidence>
<dbReference type="Proteomes" id="UP000660047">
    <property type="component" value="Unassembled WGS sequence"/>
</dbReference>
<sequence>MADTQQITQTQAQIGEATTQPGTQTQGAQQNQATSTASLEDVLKTMTVEEILARPEFKKAVQSASDARVTQALATAKEKWDKEAIENLDEAKKLEKMTAEQRAKYQFDKDKAAFDAEKKAFERQQLVLATGKELIKRGLDASFAEVLTGDTAEETAAKIDKFEETFRNAVSNSISNKMRGTAPRDKTQGTTITMDSIKSMSVEEINAHWDEVQNVLKQNK</sequence>
<dbReference type="EMBL" id="BLYL01000014">
    <property type="protein sequence ID" value="GFO95177.1"/>
    <property type="molecule type" value="Genomic_DNA"/>
</dbReference>
<proteinExistence type="predicted"/>
<organism evidence="2 3">
    <name type="scientific">Coprococcus eutactus</name>
    <dbReference type="NCBI Taxonomy" id="33043"/>
    <lineage>
        <taxon>Bacteria</taxon>
        <taxon>Bacillati</taxon>
        <taxon>Bacillota</taxon>
        <taxon>Clostridia</taxon>
        <taxon>Lachnospirales</taxon>
        <taxon>Lachnospiraceae</taxon>
        <taxon>Coprococcus</taxon>
    </lineage>
</organism>